<feature type="transmembrane region" description="Helical" evidence="1">
    <location>
        <begin position="20"/>
        <end position="40"/>
    </location>
</feature>
<keyword evidence="1" id="KW-0812">Transmembrane</keyword>
<name>A0A316JWC0_9HYPH</name>
<keyword evidence="3" id="KW-1185">Reference proteome</keyword>
<comment type="caution">
    <text evidence="2">The sequence shown here is derived from an EMBL/GenBank/DDBJ whole genome shotgun (WGS) entry which is preliminary data.</text>
</comment>
<evidence type="ECO:0000313" key="2">
    <source>
        <dbReference type="EMBL" id="PWL19440.1"/>
    </source>
</evidence>
<dbReference type="RefSeq" id="WP_109704829.1">
    <property type="nucleotide sequence ID" value="NZ_QGDB01000001.1"/>
</dbReference>
<evidence type="ECO:0000256" key="1">
    <source>
        <dbReference type="SAM" id="Phobius"/>
    </source>
</evidence>
<reference evidence="2 3" key="1">
    <citation type="submission" date="2018-05" db="EMBL/GenBank/DDBJ databases">
        <title>Comparative genomic sequence analysis between strain HN4 and CCM 8460T (Falsochrobactrum ovis) will provide more evidence to prove that HN4 is a new species of Falsochrobactrum.</title>
        <authorList>
            <person name="Lyu W."/>
            <person name="Sun L."/>
            <person name="Yao L."/>
        </authorList>
    </citation>
    <scope>NUCLEOTIDE SEQUENCE [LARGE SCALE GENOMIC DNA]</scope>
    <source>
        <strain evidence="2 3">HN4</strain>
    </source>
</reference>
<protein>
    <submittedName>
        <fullName evidence="2">Flp family type IVb pilin</fullName>
    </submittedName>
</protein>
<dbReference type="OrthoDB" id="5325135at2"/>
<gene>
    <name evidence="2" type="ORF">DKP76_02530</name>
</gene>
<dbReference type="EMBL" id="QGDB01000001">
    <property type="protein sequence ID" value="PWL19440.1"/>
    <property type="molecule type" value="Genomic_DNA"/>
</dbReference>
<organism evidence="2 3">
    <name type="scientific">Falsochrobactrum shanghaiense</name>
    <dbReference type="NCBI Taxonomy" id="2201899"/>
    <lineage>
        <taxon>Bacteria</taxon>
        <taxon>Pseudomonadati</taxon>
        <taxon>Pseudomonadota</taxon>
        <taxon>Alphaproteobacteria</taxon>
        <taxon>Hyphomicrobiales</taxon>
        <taxon>Brucellaceae</taxon>
        <taxon>Falsochrobactrum</taxon>
    </lineage>
</organism>
<sequence>MPALMTRFLRNRSGAAMIECTLIGALAIIAVISGLALFAGKPAAMLDYQSVQVQSFDQNHH</sequence>
<keyword evidence="1" id="KW-0472">Membrane</keyword>
<keyword evidence="1" id="KW-1133">Transmembrane helix</keyword>
<dbReference type="AlphaFoldDB" id="A0A316JWC0"/>
<evidence type="ECO:0000313" key="3">
    <source>
        <dbReference type="Proteomes" id="UP000245865"/>
    </source>
</evidence>
<dbReference type="Proteomes" id="UP000245865">
    <property type="component" value="Unassembled WGS sequence"/>
</dbReference>
<accession>A0A316JWC0</accession>
<proteinExistence type="predicted"/>